<dbReference type="InterPro" id="IPR008949">
    <property type="entry name" value="Isoprenoid_synthase_dom_sf"/>
</dbReference>
<dbReference type="EMBL" id="RKQN01000001">
    <property type="protein sequence ID" value="RPE82045.1"/>
    <property type="molecule type" value="Genomic_DNA"/>
</dbReference>
<dbReference type="OrthoDB" id="5959054at2"/>
<evidence type="ECO:0000313" key="1">
    <source>
        <dbReference type="EMBL" id="RPE82045.1"/>
    </source>
</evidence>
<organism evidence="1 2">
    <name type="scientific">Vulcaniibacterium tengchongense</name>
    <dbReference type="NCBI Taxonomy" id="1273429"/>
    <lineage>
        <taxon>Bacteria</taxon>
        <taxon>Pseudomonadati</taxon>
        <taxon>Pseudomonadota</taxon>
        <taxon>Gammaproteobacteria</taxon>
        <taxon>Lysobacterales</taxon>
        <taxon>Lysobacteraceae</taxon>
        <taxon>Vulcaniibacterium</taxon>
    </lineage>
</organism>
<dbReference type="RefSeq" id="WP_123769547.1">
    <property type="nucleotide sequence ID" value="NZ_RKQN01000001.1"/>
</dbReference>
<sequence length="240" mass="25598">MTDDSALDSFIDKWRARWPEWAVAEAFVPKEQRAVALAWAALLQELTDAAWGGTDPRPGEAKLGWWAEELQGWAQGARRHPLGAALQRRPAPWVVLAAALPALRDSRERPRDREEAFAALAPVAEAVAAVEAALFAAPDDAAAPAAIGAGLLHARLATSGEAAAPLSVLARAQAGEGATIWAAELLQYWPRRAAVSRPRALWAELAASRLRRGDAARPLPAWSALRAAWRGARRSPGAGA</sequence>
<dbReference type="AlphaFoldDB" id="A0A3N4VKU7"/>
<proteinExistence type="predicted"/>
<name>A0A3N4VKU7_9GAMM</name>
<comment type="caution">
    <text evidence="1">The sequence shown here is derived from an EMBL/GenBank/DDBJ whole genome shotgun (WGS) entry which is preliminary data.</text>
</comment>
<accession>A0A3N4VKU7</accession>
<dbReference type="Proteomes" id="UP000269708">
    <property type="component" value="Unassembled WGS sequence"/>
</dbReference>
<gene>
    <name evidence="1" type="ORF">EDC50_1249</name>
</gene>
<evidence type="ECO:0000313" key="2">
    <source>
        <dbReference type="Proteomes" id="UP000269708"/>
    </source>
</evidence>
<evidence type="ECO:0008006" key="3">
    <source>
        <dbReference type="Google" id="ProtNLM"/>
    </source>
</evidence>
<protein>
    <recommendedName>
        <fullName evidence="3">Phytoene/squalene synthetase</fullName>
    </recommendedName>
</protein>
<keyword evidence="2" id="KW-1185">Reference proteome</keyword>
<reference evidence="1 2" key="1">
    <citation type="submission" date="2018-11" db="EMBL/GenBank/DDBJ databases">
        <title>Genomic Encyclopedia of Type Strains, Phase IV (KMG-IV): sequencing the most valuable type-strain genomes for metagenomic binning, comparative biology and taxonomic classification.</title>
        <authorList>
            <person name="Goeker M."/>
        </authorList>
    </citation>
    <scope>NUCLEOTIDE SEQUENCE [LARGE SCALE GENOMIC DNA]</scope>
    <source>
        <strain evidence="1 2">DSM 25623</strain>
    </source>
</reference>
<dbReference type="SUPFAM" id="SSF48576">
    <property type="entry name" value="Terpenoid synthases"/>
    <property type="match status" value="1"/>
</dbReference>